<evidence type="ECO:0000313" key="3">
    <source>
        <dbReference type="EMBL" id="KAA2239436.1"/>
    </source>
</evidence>
<sequence length="153" mass="17417">METHFAKAEMLIRKPLAEVFDAFINPEITTKFWFTKSSGKLEPGKQLQWTWEMYDHTDNILVKAVEPQKRIVIEWGAEPDRTQVTWTFTPMEGDTTFVSVVNDQLKGDTEKLIAYIRDATEGFALVLAGLKAYLEHNLQLQLIGDRFPAGLGA</sequence>
<dbReference type="AlphaFoldDB" id="A0A5B2VLR7"/>
<dbReference type="EMBL" id="VUOC01000004">
    <property type="protein sequence ID" value="KAA2239436.1"/>
    <property type="molecule type" value="Genomic_DNA"/>
</dbReference>
<dbReference type="SUPFAM" id="SSF55961">
    <property type="entry name" value="Bet v1-like"/>
    <property type="match status" value="1"/>
</dbReference>
<dbReference type="Proteomes" id="UP000324611">
    <property type="component" value="Unassembled WGS sequence"/>
</dbReference>
<organism evidence="3 4">
    <name type="scientific">Chitinophaga agrisoli</name>
    <dbReference type="NCBI Taxonomy" id="2607653"/>
    <lineage>
        <taxon>Bacteria</taxon>
        <taxon>Pseudomonadati</taxon>
        <taxon>Bacteroidota</taxon>
        <taxon>Chitinophagia</taxon>
        <taxon>Chitinophagales</taxon>
        <taxon>Chitinophagaceae</taxon>
        <taxon>Chitinophaga</taxon>
    </lineage>
</organism>
<comment type="caution">
    <text evidence="3">The sequence shown here is derived from an EMBL/GenBank/DDBJ whole genome shotgun (WGS) entry which is preliminary data.</text>
</comment>
<evidence type="ECO:0000313" key="4">
    <source>
        <dbReference type="Proteomes" id="UP000324611"/>
    </source>
</evidence>
<gene>
    <name evidence="3" type="ORF">F0L74_24865</name>
</gene>
<dbReference type="InterPro" id="IPR023393">
    <property type="entry name" value="START-like_dom_sf"/>
</dbReference>
<name>A0A5B2VLR7_9BACT</name>
<dbReference type="Pfam" id="PF08327">
    <property type="entry name" value="AHSA1"/>
    <property type="match status" value="1"/>
</dbReference>
<reference evidence="3 4" key="1">
    <citation type="submission" date="2019-09" db="EMBL/GenBank/DDBJ databases">
        <title>Chitinophaga ginsengihumi sp. nov., isolated from soil of ginseng rhizosphere.</title>
        <authorList>
            <person name="Lee J."/>
        </authorList>
    </citation>
    <scope>NUCLEOTIDE SEQUENCE [LARGE SCALE GENOMIC DNA]</scope>
    <source>
        <strain evidence="3 4">BN140078</strain>
    </source>
</reference>
<protein>
    <submittedName>
        <fullName evidence="3">Polyketide cyclase</fullName>
    </submittedName>
</protein>
<dbReference type="InterPro" id="IPR013538">
    <property type="entry name" value="ASHA1/2-like_C"/>
</dbReference>
<accession>A0A5B2VLR7</accession>
<dbReference type="CDD" id="cd08901">
    <property type="entry name" value="SRPBCC_CalC_Aha1-like_8"/>
    <property type="match status" value="1"/>
</dbReference>
<feature type="domain" description="Activator of Hsp90 ATPase homologue 1/2-like C-terminal" evidence="2">
    <location>
        <begin position="15"/>
        <end position="135"/>
    </location>
</feature>
<proteinExistence type="inferred from homology"/>
<keyword evidence="4" id="KW-1185">Reference proteome</keyword>
<evidence type="ECO:0000256" key="1">
    <source>
        <dbReference type="ARBA" id="ARBA00006817"/>
    </source>
</evidence>
<reference evidence="3 4" key="2">
    <citation type="submission" date="2019-09" db="EMBL/GenBank/DDBJ databases">
        <authorList>
            <person name="Jin C."/>
        </authorList>
    </citation>
    <scope>NUCLEOTIDE SEQUENCE [LARGE SCALE GENOMIC DNA]</scope>
    <source>
        <strain evidence="3 4">BN140078</strain>
    </source>
</reference>
<evidence type="ECO:0000259" key="2">
    <source>
        <dbReference type="Pfam" id="PF08327"/>
    </source>
</evidence>
<comment type="similarity">
    <text evidence="1">Belongs to the AHA1 family.</text>
</comment>
<dbReference type="Gene3D" id="3.30.530.20">
    <property type="match status" value="1"/>
</dbReference>
<dbReference type="RefSeq" id="WP_149840615.1">
    <property type="nucleotide sequence ID" value="NZ_VUOC01000004.1"/>
</dbReference>